<name>A0ABV9T2U7_9BACT</name>
<dbReference type="EMBL" id="JBHSJJ010000008">
    <property type="protein sequence ID" value="MFC4873055.1"/>
    <property type="molecule type" value="Genomic_DNA"/>
</dbReference>
<keyword evidence="3" id="KW-1185">Reference proteome</keyword>
<organism evidence="2 3">
    <name type="scientific">Negadavirga shengliensis</name>
    <dbReference type="NCBI Taxonomy" id="1389218"/>
    <lineage>
        <taxon>Bacteria</taxon>
        <taxon>Pseudomonadati</taxon>
        <taxon>Bacteroidota</taxon>
        <taxon>Cytophagia</taxon>
        <taxon>Cytophagales</taxon>
        <taxon>Cyclobacteriaceae</taxon>
        <taxon>Negadavirga</taxon>
    </lineage>
</organism>
<keyword evidence="2" id="KW-0547">Nucleotide-binding</keyword>
<dbReference type="Proteomes" id="UP001595818">
    <property type="component" value="Unassembled WGS sequence"/>
</dbReference>
<feature type="domain" description="Diphthamide synthase" evidence="1">
    <location>
        <begin position="10"/>
        <end position="209"/>
    </location>
</feature>
<dbReference type="InterPro" id="IPR002761">
    <property type="entry name" value="Diphthami_syn_dom"/>
</dbReference>
<protein>
    <submittedName>
        <fullName evidence="2">ATP-binding protein</fullName>
    </submittedName>
</protein>
<dbReference type="Gene3D" id="3.90.1490.10">
    <property type="entry name" value="putative n-type atp pyrophosphatase, domain 2"/>
    <property type="match status" value="1"/>
</dbReference>
<dbReference type="RefSeq" id="WP_377065635.1">
    <property type="nucleotide sequence ID" value="NZ_JBHSJJ010000008.1"/>
</dbReference>
<evidence type="ECO:0000313" key="3">
    <source>
        <dbReference type="Proteomes" id="UP001595818"/>
    </source>
</evidence>
<comment type="caution">
    <text evidence="2">The sequence shown here is derived from an EMBL/GenBank/DDBJ whole genome shotgun (WGS) entry which is preliminary data.</text>
</comment>
<gene>
    <name evidence="2" type="ORF">ACFPFU_15255</name>
</gene>
<evidence type="ECO:0000259" key="1">
    <source>
        <dbReference type="Pfam" id="PF01902"/>
    </source>
</evidence>
<accession>A0ABV9T2U7</accession>
<evidence type="ECO:0000313" key="2">
    <source>
        <dbReference type="EMBL" id="MFC4873055.1"/>
    </source>
</evidence>
<sequence>MSETKIEVSLSWSGGKDSALALWYLLQNADYQVVGLHTVFGEETRRVGMHGIHEDLIVKQSHEIGLPLDKIYLPASGDNQAYEKAMTAYLDRLAGQNIRHLAYGDIFLEDLKKYREEKLAQKGMRGIFPLWGKDTGRLSSEFLGLGFTTVICAADADKIPQENLGAIYGRNFLGSLPADVDPCGENGEFHTFCCEGPIFKNPIAVVSKEPVRRAYTFKDSLGQEQAKYFWFSEIELAEEGSKQ</sequence>
<keyword evidence="2" id="KW-0067">ATP-binding</keyword>
<dbReference type="InterPro" id="IPR014729">
    <property type="entry name" value="Rossmann-like_a/b/a_fold"/>
</dbReference>
<dbReference type="Pfam" id="PF01902">
    <property type="entry name" value="Diphthami_syn_2"/>
    <property type="match status" value="1"/>
</dbReference>
<dbReference type="SUPFAM" id="SSF52402">
    <property type="entry name" value="Adenine nucleotide alpha hydrolases-like"/>
    <property type="match status" value="1"/>
</dbReference>
<dbReference type="GO" id="GO:0005524">
    <property type="term" value="F:ATP binding"/>
    <property type="evidence" value="ECO:0007669"/>
    <property type="project" value="UniProtKB-KW"/>
</dbReference>
<dbReference type="Gene3D" id="3.40.50.620">
    <property type="entry name" value="HUPs"/>
    <property type="match status" value="1"/>
</dbReference>
<reference evidence="3" key="1">
    <citation type="journal article" date="2019" name="Int. J. Syst. Evol. Microbiol.">
        <title>The Global Catalogue of Microorganisms (GCM) 10K type strain sequencing project: providing services to taxonomists for standard genome sequencing and annotation.</title>
        <authorList>
            <consortium name="The Broad Institute Genomics Platform"/>
            <consortium name="The Broad Institute Genome Sequencing Center for Infectious Disease"/>
            <person name="Wu L."/>
            <person name="Ma J."/>
        </authorList>
    </citation>
    <scope>NUCLEOTIDE SEQUENCE [LARGE SCALE GENOMIC DNA]</scope>
    <source>
        <strain evidence="3">CGMCC 4.7466</strain>
    </source>
</reference>
<proteinExistence type="predicted"/>